<gene>
    <name evidence="3" type="ORF">IMCC3317_32200</name>
</gene>
<dbReference type="Gene3D" id="3.40.50.12370">
    <property type="match status" value="1"/>
</dbReference>
<protein>
    <recommendedName>
        <fullName evidence="2">UspA domain-containing protein</fullName>
    </recommendedName>
</protein>
<dbReference type="Pfam" id="PF00582">
    <property type="entry name" value="Usp"/>
    <property type="match status" value="1"/>
</dbReference>
<proteinExistence type="inferred from homology"/>
<dbReference type="OrthoDB" id="9788959at2"/>
<reference evidence="3 4" key="1">
    <citation type="journal article" date="2013" name="Int. J. Syst. Evol. Microbiol.">
        <title>Kordia antarctica sp. nov., isolated from Antarctic seawater.</title>
        <authorList>
            <person name="Baek K."/>
            <person name="Choi A."/>
            <person name="Kang I."/>
            <person name="Lee K."/>
            <person name="Cho J.C."/>
        </authorList>
    </citation>
    <scope>NUCLEOTIDE SEQUENCE [LARGE SCALE GENOMIC DNA]</scope>
    <source>
        <strain evidence="3 4">IMCC3317</strain>
    </source>
</reference>
<evidence type="ECO:0000313" key="3">
    <source>
        <dbReference type="EMBL" id="QHI37837.1"/>
    </source>
</evidence>
<dbReference type="InterPro" id="IPR006016">
    <property type="entry name" value="UspA"/>
</dbReference>
<dbReference type="AlphaFoldDB" id="A0A7L4ZMX8"/>
<evidence type="ECO:0000313" key="4">
    <source>
        <dbReference type="Proteomes" id="UP000464657"/>
    </source>
</evidence>
<evidence type="ECO:0000259" key="2">
    <source>
        <dbReference type="Pfam" id="PF00582"/>
    </source>
</evidence>
<dbReference type="Proteomes" id="UP000464657">
    <property type="component" value="Chromosome"/>
</dbReference>
<dbReference type="RefSeq" id="WP_160130426.1">
    <property type="nucleotide sequence ID" value="NZ_CP019288.1"/>
</dbReference>
<dbReference type="EMBL" id="CP019288">
    <property type="protein sequence ID" value="QHI37837.1"/>
    <property type="molecule type" value="Genomic_DNA"/>
</dbReference>
<comment type="similarity">
    <text evidence="1">Belongs to the universal stress protein A family.</text>
</comment>
<name>A0A7L4ZMX8_9FLAO</name>
<evidence type="ECO:0000256" key="1">
    <source>
        <dbReference type="ARBA" id="ARBA00008791"/>
    </source>
</evidence>
<keyword evidence="4" id="KW-1185">Reference proteome</keyword>
<dbReference type="KEGG" id="kan:IMCC3317_32200"/>
<sequence length="275" mass="31449">MKNVLILTDFSPCSRNAAQYAINFLKNETCSFYVLHVHKSGTFTMDDLMSSATANVYESILKAEKQRLQTFKDELEQSSQNEKHQFDSILDYNSFIEATHKIIEEKNIDLLVAGYNGVSNAAEILFGSHTLSIIRRINCTTLIIPSAIKFQSPTSMLLPLDAKDAVQSEAFATILNTAKLHHMQTHILRVYEKEMTGDRYDESYLIKHFKEVNYSYHVIQNVPLEHVKTCYMQLHSIDMIGLIVQKESVFERLFKHSSTTEISKALKKPLLVVHV</sequence>
<dbReference type="SUPFAM" id="SSF52402">
    <property type="entry name" value="Adenine nucleotide alpha hydrolases-like"/>
    <property type="match status" value="1"/>
</dbReference>
<dbReference type="CDD" id="cd00293">
    <property type="entry name" value="USP-like"/>
    <property type="match status" value="1"/>
</dbReference>
<accession>A0A7L4ZMX8</accession>
<dbReference type="PANTHER" id="PTHR46268:SF22">
    <property type="entry name" value="SENSOR PROTEIN KDPD-RELATED"/>
    <property type="match status" value="1"/>
</dbReference>
<feature type="domain" description="UspA" evidence="2">
    <location>
        <begin position="1"/>
        <end position="145"/>
    </location>
</feature>
<dbReference type="PANTHER" id="PTHR46268">
    <property type="entry name" value="STRESS RESPONSE PROTEIN NHAX"/>
    <property type="match status" value="1"/>
</dbReference>
<organism evidence="3 4">
    <name type="scientific">Kordia antarctica</name>
    <dbReference type="NCBI Taxonomy" id="1218801"/>
    <lineage>
        <taxon>Bacteria</taxon>
        <taxon>Pseudomonadati</taxon>
        <taxon>Bacteroidota</taxon>
        <taxon>Flavobacteriia</taxon>
        <taxon>Flavobacteriales</taxon>
        <taxon>Flavobacteriaceae</taxon>
        <taxon>Kordia</taxon>
    </lineage>
</organism>
<dbReference type="InterPro" id="IPR006015">
    <property type="entry name" value="Universal_stress_UspA"/>
</dbReference>
<dbReference type="PRINTS" id="PR01438">
    <property type="entry name" value="UNVRSLSTRESS"/>
</dbReference>